<keyword evidence="4 6" id="KW-0975">Bacterial flagellum</keyword>
<feature type="domain" description="Flagellar basal body rod protein N-terminal" evidence="7">
    <location>
        <begin position="21"/>
        <end position="38"/>
    </location>
</feature>
<evidence type="ECO:0000313" key="9">
    <source>
        <dbReference type="Proteomes" id="UP000460298"/>
    </source>
</evidence>
<evidence type="ECO:0000256" key="2">
    <source>
        <dbReference type="ARBA" id="ARBA00009677"/>
    </source>
</evidence>
<name>A0A833GXN8_9LEPT</name>
<evidence type="ECO:0000256" key="5">
    <source>
        <dbReference type="ARBA" id="ARBA00024934"/>
    </source>
</evidence>
<comment type="subcellular location">
    <subcellularLocation>
        <location evidence="1 6">Bacterial flagellum basal body</location>
    </subcellularLocation>
</comment>
<reference evidence="8 9" key="1">
    <citation type="submission" date="2019-10" db="EMBL/GenBank/DDBJ databases">
        <title>Extracellular Electron Transfer in a Candidatus Methanoperedens spp. Enrichment Culture.</title>
        <authorList>
            <person name="Berger S."/>
            <person name="Rangel Shaw D."/>
            <person name="Berben T."/>
            <person name="In 'T Zandt M."/>
            <person name="Frank J."/>
            <person name="Reimann J."/>
            <person name="Jetten M.S.M."/>
            <person name="Welte C.U."/>
        </authorList>
    </citation>
    <scope>NUCLEOTIDE SEQUENCE [LARGE SCALE GENOMIC DNA]</scope>
    <source>
        <strain evidence="8">SB12</strain>
    </source>
</reference>
<evidence type="ECO:0000256" key="6">
    <source>
        <dbReference type="PIRNR" id="PIRNR002889"/>
    </source>
</evidence>
<dbReference type="AlphaFoldDB" id="A0A833GXN8"/>
<dbReference type="InterPro" id="IPR006300">
    <property type="entry name" value="FlgB"/>
</dbReference>
<evidence type="ECO:0000256" key="3">
    <source>
        <dbReference type="ARBA" id="ARBA00014376"/>
    </source>
</evidence>
<dbReference type="InterPro" id="IPR001444">
    <property type="entry name" value="Flag_bb_rod_N"/>
</dbReference>
<keyword evidence="8" id="KW-0966">Cell projection</keyword>
<evidence type="ECO:0000259" key="7">
    <source>
        <dbReference type="Pfam" id="PF00460"/>
    </source>
</evidence>
<sequence>MLGGFQNLKLLEMSLDASVKRRDVIANNIANVDVPGFKRSEVAFEAELKRAIESQRSVKEDEPLQTTQPGHIARRQPRRIDDVRPLVHTDYNSTMRNDGNNVDIEDEVMKMVRNQLHFSLIADRISGKFSEWNGFIRMA</sequence>
<organism evidence="8 9">
    <name type="scientific">Leptonema illini</name>
    <dbReference type="NCBI Taxonomy" id="183"/>
    <lineage>
        <taxon>Bacteria</taxon>
        <taxon>Pseudomonadati</taxon>
        <taxon>Spirochaetota</taxon>
        <taxon>Spirochaetia</taxon>
        <taxon>Leptospirales</taxon>
        <taxon>Leptospiraceae</taxon>
        <taxon>Leptonema</taxon>
    </lineage>
</organism>
<dbReference type="GO" id="GO:0030694">
    <property type="term" value="C:bacterial-type flagellum basal body, rod"/>
    <property type="evidence" value="ECO:0007669"/>
    <property type="project" value="InterPro"/>
</dbReference>
<comment type="similarity">
    <text evidence="2 6">Belongs to the flagella basal body rod proteins family.</text>
</comment>
<dbReference type="Proteomes" id="UP000460298">
    <property type="component" value="Unassembled WGS sequence"/>
</dbReference>
<dbReference type="Pfam" id="PF00460">
    <property type="entry name" value="Flg_bb_rod"/>
    <property type="match status" value="1"/>
</dbReference>
<accession>A0A833GXN8</accession>
<gene>
    <name evidence="8" type="primary">flgB</name>
    <name evidence="8" type="ORF">F9K24_20900</name>
</gene>
<evidence type="ECO:0000313" key="8">
    <source>
        <dbReference type="EMBL" id="KAB2929094.1"/>
    </source>
</evidence>
<keyword evidence="8" id="KW-0969">Cilium</keyword>
<keyword evidence="8" id="KW-0282">Flagellum</keyword>
<dbReference type="NCBIfam" id="TIGR01396">
    <property type="entry name" value="FlgB"/>
    <property type="match status" value="1"/>
</dbReference>
<dbReference type="EMBL" id="WBUI01000037">
    <property type="protein sequence ID" value="KAB2929094.1"/>
    <property type="molecule type" value="Genomic_DNA"/>
</dbReference>
<dbReference type="PIRSF" id="PIRSF002889">
    <property type="entry name" value="Rod_FlgB"/>
    <property type="match status" value="1"/>
</dbReference>
<dbReference type="PANTHER" id="PTHR30435:SF12">
    <property type="entry name" value="FLAGELLAR BASAL BODY ROD PROTEIN FLGB"/>
    <property type="match status" value="1"/>
</dbReference>
<proteinExistence type="inferred from homology"/>
<evidence type="ECO:0000256" key="1">
    <source>
        <dbReference type="ARBA" id="ARBA00004117"/>
    </source>
</evidence>
<evidence type="ECO:0000256" key="4">
    <source>
        <dbReference type="ARBA" id="ARBA00023143"/>
    </source>
</evidence>
<protein>
    <recommendedName>
        <fullName evidence="3 6">Flagellar basal body rod protein FlgB</fullName>
    </recommendedName>
</protein>
<dbReference type="GO" id="GO:0071978">
    <property type="term" value="P:bacterial-type flagellum-dependent swarming motility"/>
    <property type="evidence" value="ECO:0007669"/>
    <property type="project" value="TreeGrafter"/>
</dbReference>
<comment type="function">
    <text evidence="5 6">Structural component of flagellum, the bacterial motility apparatus. Part of the rod structure of flagellar basal body.</text>
</comment>
<comment type="subunit">
    <text evidence="6">The basal body constitutes a major portion of the flagellar organelle and consists of a number of rings mounted on a central rod.</text>
</comment>
<comment type="caution">
    <text evidence="8">The sequence shown here is derived from an EMBL/GenBank/DDBJ whole genome shotgun (WGS) entry which is preliminary data.</text>
</comment>
<dbReference type="PANTHER" id="PTHR30435">
    <property type="entry name" value="FLAGELLAR PROTEIN"/>
    <property type="match status" value="1"/>
</dbReference>